<evidence type="ECO:0000259" key="3">
    <source>
        <dbReference type="PROSITE" id="PS51779"/>
    </source>
</evidence>
<accession>A0A239CP69</accession>
<dbReference type="Pfam" id="PF07244">
    <property type="entry name" value="POTRA"/>
    <property type="match status" value="1"/>
</dbReference>
<dbReference type="Pfam" id="PF01103">
    <property type="entry name" value="Omp85"/>
    <property type="match status" value="1"/>
</dbReference>
<evidence type="ECO:0000256" key="2">
    <source>
        <dbReference type="ARBA" id="ARBA00023136"/>
    </source>
</evidence>
<comment type="subcellular location">
    <subcellularLocation>
        <location evidence="1">Membrane</location>
    </subcellularLocation>
</comment>
<gene>
    <name evidence="4" type="ORF">SAMN06295967_105137</name>
</gene>
<keyword evidence="2" id="KW-0472">Membrane</keyword>
<reference evidence="5" key="1">
    <citation type="submission" date="2017-06" db="EMBL/GenBank/DDBJ databases">
        <authorList>
            <person name="Varghese N."/>
            <person name="Submissions S."/>
        </authorList>
    </citation>
    <scope>NUCLEOTIDE SEQUENCE [LARGE SCALE GENOMIC DNA]</scope>
    <source>
        <strain evidence="5">5C</strain>
    </source>
</reference>
<evidence type="ECO:0000256" key="1">
    <source>
        <dbReference type="ARBA" id="ARBA00004370"/>
    </source>
</evidence>
<dbReference type="Gene3D" id="2.40.160.50">
    <property type="entry name" value="membrane protein fhac: a member of the omp85/tpsb transporter family"/>
    <property type="match status" value="1"/>
</dbReference>
<dbReference type="InterPro" id="IPR010827">
    <property type="entry name" value="BamA/TamA_POTRA"/>
</dbReference>
<keyword evidence="5" id="KW-1185">Reference proteome</keyword>
<dbReference type="AlphaFoldDB" id="A0A239CP69"/>
<dbReference type="Gene3D" id="3.10.20.310">
    <property type="entry name" value="membrane protein fhac"/>
    <property type="match status" value="1"/>
</dbReference>
<organism evidence="4 5">
    <name type="scientific">Belliella buryatensis</name>
    <dbReference type="NCBI Taxonomy" id="1500549"/>
    <lineage>
        <taxon>Bacteria</taxon>
        <taxon>Pseudomonadati</taxon>
        <taxon>Bacteroidota</taxon>
        <taxon>Cytophagia</taxon>
        <taxon>Cytophagales</taxon>
        <taxon>Cyclobacteriaceae</taxon>
        <taxon>Belliella</taxon>
    </lineage>
</organism>
<dbReference type="GO" id="GO:0019867">
    <property type="term" value="C:outer membrane"/>
    <property type="evidence" value="ECO:0007669"/>
    <property type="project" value="InterPro"/>
</dbReference>
<dbReference type="InterPro" id="IPR000184">
    <property type="entry name" value="Bac_surfAg_D15"/>
</dbReference>
<dbReference type="PROSITE" id="PS51779">
    <property type="entry name" value="POTRA"/>
    <property type="match status" value="1"/>
</dbReference>
<evidence type="ECO:0000313" key="4">
    <source>
        <dbReference type="EMBL" id="SNS21481.1"/>
    </source>
</evidence>
<protein>
    <submittedName>
        <fullName evidence="4">Surface antigen variable number repeat-containing protein</fullName>
    </submittedName>
</protein>
<feature type="domain" description="POTRA" evidence="3">
    <location>
        <begin position="52"/>
        <end position="128"/>
    </location>
</feature>
<dbReference type="OrthoDB" id="9768717at2"/>
<dbReference type="EMBL" id="FZOK01000005">
    <property type="protein sequence ID" value="SNS21481.1"/>
    <property type="molecule type" value="Genomic_DNA"/>
</dbReference>
<proteinExistence type="predicted"/>
<sequence>MVSKRKNQTMLFRNFFFIFFSVTILSIVREGYAQGNSFEDSLRLAVDIPEQVTINNIFVVGNQKTRKNIILRELNISPGLTYDWEELISIIEADQKKVFNLLLFNSVEITPLITGDEQIEILVTVDERRYFIPSPIFELADRNFAEWWTNQNRSLKRVNYGARFYHNNVGGRNEKLRLTTQFGFTQAFDLLYSFPFIDRKQKHGLAFQFSYLTNKTIAVRSANNRQVFYTNENEDVLRRNFSSFIRYSYRGSFYNFHFVTLGYNNIRINEDVFTQNENYFLHGDNTLSNFVASYNFRHDRRNYNAYPTQGALLNLGLTKFGLFGFDDFKDWEFTAIANRYWELNDKFHLASGLTVNSFFGKRQPFTSVRGIGYMPNFVRGYEFNVIEGQQLLVHKNSLRFKLLDLEYAIADFVPLDGFSTLPIKLYLSGNFDHGYVNDRNRLPENLRLTNKYLFGYGPGLDLVIFYDIVFRLEYSMNNLGEGNFFFNFKAPF</sequence>
<dbReference type="InterPro" id="IPR034746">
    <property type="entry name" value="POTRA"/>
</dbReference>
<evidence type="ECO:0000313" key="5">
    <source>
        <dbReference type="Proteomes" id="UP000198480"/>
    </source>
</evidence>
<name>A0A239CP69_9BACT</name>
<dbReference type="Proteomes" id="UP000198480">
    <property type="component" value="Unassembled WGS sequence"/>
</dbReference>